<feature type="chain" id="PRO_5017016232" evidence="1">
    <location>
        <begin position="21"/>
        <end position="154"/>
    </location>
</feature>
<name>A0A365Y068_9BACT</name>
<sequence>MKIILRALMILGIVPTLTSANSQSLPPSEVIKGFLANLQSNNWTVDTIIAKYVIFKPVNNKNISTDERKRILKDALEYVSAELKNKEINVNDLVIERYNDADPSLKRMIIPPDEALQTYIAIDKKKGYVRYFLIEGKEIKSFTTFKEGKVFIVL</sequence>
<dbReference type="Proteomes" id="UP000253410">
    <property type="component" value="Unassembled WGS sequence"/>
</dbReference>
<comment type="caution">
    <text evidence="2">The sequence shown here is derived from an EMBL/GenBank/DDBJ whole genome shotgun (WGS) entry which is preliminary data.</text>
</comment>
<reference evidence="2 3" key="1">
    <citation type="submission" date="2018-05" db="EMBL/GenBank/DDBJ databases">
        <title>Chitinophaga sp. K3CV102501T nov., isolated from isolated from a monsoon evergreen broad-leaved forest soil.</title>
        <authorList>
            <person name="Lv Y."/>
        </authorList>
    </citation>
    <scope>NUCLEOTIDE SEQUENCE [LARGE SCALE GENOMIC DNA]</scope>
    <source>
        <strain evidence="2 3">GDMCC 1.1325</strain>
    </source>
</reference>
<organism evidence="2 3">
    <name type="scientific">Chitinophaga flava</name>
    <dbReference type="NCBI Taxonomy" id="2259036"/>
    <lineage>
        <taxon>Bacteria</taxon>
        <taxon>Pseudomonadati</taxon>
        <taxon>Bacteroidota</taxon>
        <taxon>Chitinophagia</taxon>
        <taxon>Chitinophagales</taxon>
        <taxon>Chitinophagaceae</taxon>
        <taxon>Chitinophaga</taxon>
    </lineage>
</organism>
<keyword evidence="3" id="KW-1185">Reference proteome</keyword>
<evidence type="ECO:0000313" key="3">
    <source>
        <dbReference type="Proteomes" id="UP000253410"/>
    </source>
</evidence>
<keyword evidence="1" id="KW-0732">Signal</keyword>
<evidence type="ECO:0000313" key="2">
    <source>
        <dbReference type="EMBL" id="RBL91993.1"/>
    </source>
</evidence>
<feature type="signal peptide" evidence="1">
    <location>
        <begin position="1"/>
        <end position="20"/>
    </location>
</feature>
<dbReference type="EMBL" id="QFFJ01000001">
    <property type="protein sequence ID" value="RBL91993.1"/>
    <property type="molecule type" value="Genomic_DNA"/>
</dbReference>
<protein>
    <submittedName>
        <fullName evidence="2">Uncharacterized protein</fullName>
    </submittedName>
</protein>
<dbReference type="AlphaFoldDB" id="A0A365Y068"/>
<gene>
    <name evidence="2" type="ORF">DF182_05180</name>
</gene>
<evidence type="ECO:0000256" key="1">
    <source>
        <dbReference type="SAM" id="SignalP"/>
    </source>
</evidence>
<dbReference type="RefSeq" id="WP_113614595.1">
    <property type="nucleotide sequence ID" value="NZ_QFFJ01000001.1"/>
</dbReference>
<proteinExistence type="predicted"/>
<dbReference type="OrthoDB" id="661695at2"/>
<accession>A0A365Y068</accession>